<dbReference type="EC" id="3.1.3.48" evidence="3"/>
<keyword evidence="6" id="KW-0677">Repeat</keyword>
<dbReference type="FunFam" id="3.90.190.10:FF:000013">
    <property type="entry name" value="receptor-type tyrosine-protein phosphatase zeta isoform X1"/>
    <property type="match status" value="1"/>
</dbReference>
<reference evidence="20" key="2">
    <citation type="submission" date="2025-08" db="UniProtKB">
        <authorList>
            <consortium name="Ensembl"/>
        </authorList>
    </citation>
    <scope>IDENTIFICATION</scope>
</reference>
<feature type="compositionally biased region" description="Basic and acidic residues" evidence="14">
    <location>
        <begin position="542"/>
        <end position="571"/>
    </location>
</feature>
<evidence type="ECO:0000256" key="4">
    <source>
        <dbReference type="ARBA" id="ARBA00022692"/>
    </source>
</evidence>
<dbReference type="PANTHER" id="PTHR19134:SF468">
    <property type="entry name" value="RECEPTOR-TYPE TYROSINE-PROTEIN PHOSPHATASE GAMMA"/>
    <property type="match status" value="1"/>
</dbReference>
<keyword evidence="11" id="KW-1015">Disulfide bond</keyword>
<dbReference type="SUPFAM" id="SSF51069">
    <property type="entry name" value="Carbonic anhydrase"/>
    <property type="match status" value="1"/>
</dbReference>
<dbReference type="Proteomes" id="UP000694397">
    <property type="component" value="Chromosome 22"/>
</dbReference>
<evidence type="ECO:0000256" key="1">
    <source>
        <dbReference type="ARBA" id="ARBA00004479"/>
    </source>
</evidence>
<feature type="transmembrane region" description="Helical" evidence="15">
    <location>
        <begin position="662"/>
        <end position="687"/>
    </location>
</feature>
<dbReference type="FunFam" id="3.90.190.10:FF:000016">
    <property type="entry name" value="receptor-type tyrosine-protein phosphatase gamma isoform X1"/>
    <property type="match status" value="1"/>
</dbReference>
<dbReference type="InterPro" id="IPR016130">
    <property type="entry name" value="Tyr_Pase_AS"/>
</dbReference>
<evidence type="ECO:0000259" key="17">
    <source>
        <dbReference type="PROSITE" id="PS50056"/>
    </source>
</evidence>
<evidence type="ECO:0000259" key="16">
    <source>
        <dbReference type="PROSITE" id="PS50055"/>
    </source>
</evidence>
<dbReference type="PROSITE" id="PS50056">
    <property type="entry name" value="TYR_PHOSPHATASE_2"/>
    <property type="match status" value="2"/>
</dbReference>
<name>A0A8C9V6C7_SCLFO</name>
<dbReference type="SUPFAM" id="SSF49265">
    <property type="entry name" value="Fibronectin type III"/>
    <property type="match status" value="1"/>
</dbReference>
<dbReference type="InterPro" id="IPR000242">
    <property type="entry name" value="PTP_cat"/>
</dbReference>
<feature type="compositionally biased region" description="Acidic residues" evidence="14">
    <location>
        <begin position="572"/>
        <end position="584"/>
    </location>
</feature>
<dbReference type="InterPro" id="IPR029021">
    <property type="entry name" value="Prot-tyrosine_phosphatase-like"/>
</dbReference>
<evidence type="ECO:0000313" key="21">
    <source>
        <dbReference type="Proteomes" id="UP000694397"/>
    </source>
</evidence>
<dbReference type="Gene3D" id="2.60.40.10">
    <property type="entry name" value="Immunoglobulins"/>
    <property type="match status" value="1"/>
</dbReference>
<feature type="domain" description="Fibronectin type-III" evidence="18">
    <location>
        <begin position="329"/>
        <end position="428"/>
    </location>
</feature>
<evidence type="ECO:0000256" key="14">
    <source>
        <dbReference type="SAM" id="MobiDB-lite"/>
    </source>
</evidence>
<dbReference type="Gene3D" id="3.90.190.10">
    <property type="entry name" value="Protein tyrosine phosphatase superfamily"/>
    <property type="match status" value="2"/>
</dbReference>
<keyword evidence="8" id="KW-0904">Protein phosphatase</keyword>
<reference evidence="20 21" key="1">
    <citation type="submission" date="2019-04" db="EMBL/GenBank/DDBJ databases">
        <authorList>
            <consortium name="Wellcome Sanger Institute Data Sharing"/>
        </authorList>
    </citation>
    <scope>NUCLEOTIDE SEQUENCE [LARGE SCALE GENOMIC DNA]</scope>
</reference>
<comment type="catalytic activity">
    <reaction evidence="13">
        <text>O-phospho-L-tyrosyl-[protein] + H2O = L-tyrosyl-[protein] + phosphate</text>
        <dbReference type="Rhea" id="RHEA:10684"/>
        <dbReference type="Rhea" id="RHEA-COMP:10136"/>
        <dbReference type="Rhea" id="RHEA-COMP:20101"/>
        <dbReference type="ChEBI" id="CHEBI:15377"/>
        <dbReference type="ChEBI" id="CHEBI:43474"/>
        <dbReference type="ChEBI" id="CHEBI:46858"/>
        <dbReference type="ChEBI" id="CHEBI:61978"/>
        <dbReference type="EC" id="3.1.3.48"/>
    </reaction>
</comment>
<dbReference type="Pfam" id="PF00194">
    <property type="entry name" value="Carb_anhydrase"/>
    <property type="match status" value="1"/>
</dbReference>
<evidence type="ECO:0000256" key="15">
    <source>
        <dbReference type="SAM" id="Phobius"/>
    </source>
</evidence>
<protein>
    <recommendedName>
        <fullName evidence="3">protein-tyrosine-phosphatase</fullName>
        <ecNumber evidence="3">3.1.3.48</ecNumber>
    </recommendedName>
</protein>
<dbReference type="SMART" id="SM00060">
    <property type="entry name" value="FN3"/>
    <property type="match status" value="1"/>
</dbReference>
<keyword evidence="4 15" id="KW-0812">Transmembrane</keyword>
<comment type="similarity">
    <text evidence="2">Belongs to the protein-tyrosine phosphatase family. Receptor class 5 subfamily.</text>
</comment>
<dbReference type="InterPro" id="IPR000387">
    <property type="entry name" value="Tyr_Pase_dom"/>
</dbReference>
<comment type="subcellular location">
    <subcellularLocation>
        <location evidence="1">Membrane</location>
        <topology evidence="1">Single-pass type I membrane protein</topology>
    </subcellularLocation>
</comment>
<feature type="transmembrane region" description="Helical" evidence="15">
    <location>
        <begin position="620"/>
        <end position="641"/>
    </location>
</feature>
<dbReference type="Gene3D" id="3.10.200.10">
    <property type="entry name" value="Alpha carbonic anhydrase"/>
    <property type="match status" value="1"/>
</dbReference>
<dbReference type="CDD" id="cd17667">
    <property type="entry name" value="R-PTPc-G-1"/>
    <property type="match status" value="1"/>
</dbReference>
<dbReference type="SMART" id="SM01057">
    <property type="entry name" value="Carb_anhydrase"/>
    <property type="match status" value="1"/>
</dbReference>
<evidence type="ECO:0000256" key="11">
    <source>
        <dbReference type="ARBA" id="ARBA00023157"/>
    </source>
</evidence>
<dbReference type="InterPro" id="IPR036398">
    <property type="entry name" value="CA_dom_sf"/>
</dbReference>
<keyword evidence="9 15" id="KW-1133">Transmembrane helix</keyword>
<dbReference type="Pfam" id="PF00102">
    <property type="entry name" value="Y_phosphatase"/>
    <property type="match status" value="2"/>
</dbReference>
<dbReference type="GO" id="GO:0004725">
    <property type="term" value="F:protein tyrosine phosphatase activity"/>
    <property type="evidence" value="ECO:0007669"/>
    <property type="project" value="UniProtKB-EC"/>
</dbReference>
<evidence type="ECO:0000259" key="19">
    <source>
        <dbReference type="PROSITE" id="PS51144"/>
    </source>
</evidence>
<dbReference type="FunFam" id="2.60.40.10:FF:000255">
    <property type="entry name" value="receptor-type tyrosine-protein phosphatase gamma isoform X2"/>
    <property type="match status" value="1"/>
</dbReference>
<dbReference type="PROSITE" id="PS00383">
    <property type="entry name" value="TYR_PHOSPHATASE_1"/>
    <property type="match status" value="1"/>
</dbReference>
<evidence type="ECO:0000256" key="9">
    <source>
        <dbReference type="ARBA" id="ARBA00022989"/>
    </source>
</evidence>
<feature type="domain" description="Tyrosine-protein phosphatase" evidence="16">
    <location>
        <begin position="1046"/>
        <end position="1306"/>
    </location>
</feature>
<gene>
    <name evidence="20" type="primary">PTPRG</name>
    <name evidence="20" type="synonym">ptprg</name>
</gene>
<evidence type="ECO:0000256" key="5">
    <source>
        <dbReference type="ARBA" id="ARBA00022729"/>
    </source>
</evidence>
<evidence type="ECO:0000256" key="8">
    <source>
        <dbReference type="ARBA" id="ARBA00022912"/>
    </source>
</evidence>
<dbReference type="SUPFAM" id="SSF52799">
    <property type="entry name" value="(Phosphotyrosine protein) phosphatases II"/>
    <property type="match status" value="2"/>
</dbReference>
<evidence type="ECO:0000256" key="3">
    <source>
        <dbReference type="ARBA" id="ARBA00013064"/>
    </source>
</evidence>
<dbReference type="PROSITE" id="PS51144">
    <property type="entry name" value="ALPHA_CA_2"/>
    <property type="match status" value="1"/>
</dbReference>
<dbReference type="SMART" id="SM00194">
    <property type="entry name" value="PTPc"/>
    <property type="match status" value="2"/>
</dbReference>
<organism evidence="20 21">
    <name type="scientific">Scleropages formosus</name>
    <name type="common">Asian bonytongue</name>
    <name type="synonym">Osteoglossum formosum</name>
    <dbReference type="NCBI Taxonomy" id="113540"/>
    <lineage>
        <taxon>Eukaryota</taxon>
        <taxon>Metazoa</taxon>
        <taxon>Chordata</taxon>
        <taxon>Craniata</taxon>
        <taxon>Vertebrata</taxon>
        <taxon>Euteleostomi</taxon>
        <taxon>Actinopterygii</taxon>
        <taxon>Neopterygii</taxon>
        <taxon>Teleostei</taxon>
        <taxon>Osteoglossocephala</taxon>
        <taxon>Osteoglossomorpha</taxon>
        <taxon>Osteoglossiformes</taxon>
        <taxon>Osteoglossidae</taxon>
        <taxon>Scleropages</taxon>
    </lineage>
</organism>
<evidence type="ECO:0000256" key="13">
    <source>
        <dbReference type="ARBA" id="ARBA00051722"/>
    </source>
</evidence>
<keyword evidence="12" id="KW-0325">Glycoprotein</keyword>
<dbReference type="InterPro" id="IPR041887">
    <property type="entry name" value="Alpha_CARP_receptor-type"/>
</dbReference>
<feature type="domain" description="Tyrosine-protein phosphatase" evidence="16">
    <location>
        <begin position="744"/>
        <end position="1015"/>
    </location>
</feature>
<evidence type="ECO:0000256" key="6">
    <source>
        <dbReference type="ARBA" id="ARBA00022737"/>
    </source>
</evidence>
<accession>A0A8C9V6C7</accession>
<dbReference type="GeneTree" id="ENSGT00940000155048"/>
<dbReference type="PROSITE" id="PS50055">
    <property type="entry name" value="TYR_PHOSPHATASE_PTP"/>
    <property type="match status" value="2"/>
</dbReference>
<dbReference type="CDD" id="cd00063">
    <property type="entry name" value="FN3"/>
    <property type="match status" value="1"/>
</dbReference>
<keyword evidence="7" id="KW-0378">Hydrolase</keyword>
<feature type="domain" description="Tyrosine specific protein phosphatases" evidence="17">
    <location>
        <begin position="932"/>
        <end position="1006"/>
    </location>
</feature>
<evidence type="ECO:0000313" key="20">
    <source>
        <dbReference type="Ensembl" id="ENSSFOP00015029331.2"/>
    </source>
</evidence>
<evidence type="ECO:0000259" key="18">
    <source>
        <dbReference type="PROSITE" id="PS50853"/>
    </source>
</evidence>
<dbReference type="PANTHER" id="PTHR19134">
    <property type="entry name" value="RECEPTOR-TYPE TYROSINE-PROTEIN PHOSPHATASE"/>
    <property type="match status" value="1"/>
</dbReference>
<evidence type="ECO:0000256" key="10">
    <source>
        <dbReference type="ARBA" id="ARBA00023136"/>
    </source>
</evidence>
<dbReference type="CDD" id="cd03122">
    <property type="entry name" value="alpha_CARP_receptor_like"/>
    <property type="match status" value="1"/>
</dbReference>
<sequence>MSLVRSSGGGLAQRRHLLCLSSRCDLPPATPEVQRRTRGNDRHAKVLFLLRLLKTLFVLFPLAGTYGPDSWASAYPECRGRNQSPIDIVDQDTRVSMEYQELTLDGFETESSNKTSMKNTGKTVAILLKDDYFVRGAGLPGRFKAEKVEFHWGQSNGSAGSEHSINGRRFPVEMQIYMYNSDDFESISAAINERRTIAAMAVFFQVRFKETSLEPFVLRDLLPSSLGSYYRYTGSLTTPPCSKVVEWIVFSRPVFLSYQQLESFYSIFTTEQQDHVKSVEYLRNNFRPQQSLDGRDVFKSAVKDAWVPDLTDSMGNPYGTESSKVCSSAPINMKVQPLNRTALVVSWTRPEVIYHPPILSFTISYSWTKNDESYEKTFVKDSNQELRAVITQVSPDILYLFRVQAVCVNDMRSDFSQSMLFRANTTRIFEGTRIVKTGMPTASPASSADMAPISSGSSTWTSSGLPFSFVSMATGIGPSSSGSQATVASVVTSTLLAGLGFSGGVISSFPSSVWPTRAPPSAPAPSRQAPATEPPATQGSDADAKTSDHDSGSDDGSEKSGKGEGEEGEKGGEEDEEEDDEEERDNTRDRKVASAEGSLLSLRQLSLLSVPICLLFSARVNPLCVCVCVCVCVGVCVYVSLAERNGVSHMRPPVHGSSKMEWIIPLVVVSALTFLCLILLLAVLVYWRRCFQTAHFYVEDSSSPRVVPNDSFPVIAIPDDMDAIAVKQFIKHVTELYSNNQHGFSEEFEEVQRCTADMKITSEHSNHPDNKHKNRYINIVAYDHSRVKLRPLAGKDAKHSDYINANFVDGYNKPKAYIAAQGPLKSTFEDFWRMIWEQNTSIIVMITNLVEKGRRKCDQYWPTENSEEYGNIVVTLKSTKVHACYTVRRFTVRNTKVKKGQKGNPKGRQNERTVIQYHYTQWPDMGVPEYTLPVLTFVRRSSAAQTPDMGPMVVHCSAGVGRTGTYIVIDSMLQQIKDKSTVNVLGFLKHIRTQRNYLVQTEEQYIFIHDALTEAILGKETEVLASQLHSYVNSILTPGLGGKTRLEKQFKLVTQCNARFVECFSAQKECNKEKNRNSSVVPSERARVGLAPLPGMKGTDYINASYIMGYYRSNEFIITQHPLPHTTKDFWRMIWDHNAQIIVMLPDNQGLAEDEFVYWPSREEAMNCEAFTVTLISKDRLCLSNEEQIIIHDFILEATQDDYVLEVRHFQCPKWPNPDAPISSTFELINIIKEEAMTRDGPTIVHDEFGAVSAGMFCALTTLSQQLENENAVGVYQVAKMINLMRPGVFTDIEQYQYLYKAMLSLVSTKENGLSPMSMDRNGTVVITDESDPAESMESLV</sequence>
<dbReference type="InterPro" id="IPR013783">
    <property type="entry name" value="Ig-like_fold"/>
</dbReference>
<proteinExistence type="inferred from homology"/>
<evidence type="ECO:0000256" key="12">
    <source>
        <dbReference type="ARBA" id="ARBA00023180"/>
    </source>
</evidence>
<dbReference type="Pfam" id="PF00041">
    <property type="entry name" value="fn3"/>
    <property type="match status" value="1"/>
</dbReference>
<dbReference type="PRINTS" id="PR00700">
    <property type="entry name" value="PRTYPHPHTASE"/>
</dbReference>
<dbReference type="SMART" id="SM00404">
    <property type="entry name" value="PTPc_motif"/>
    <property type="match status" value="2"/>
</dbReference>
<evidence type="ECO:0000256" key="2">
    <source>
        <dbReference type="ARBA" id="ARBA00006246"/>
    </source>
</evidence>
<dbReference type="Ensembl" id="ENSSFOT00015029667.2">
    <property type="protein sequence ID" value="ENSSFOP00015029331.2"/>
    <property type="gene ID" value="ENSSFOG00015018812.2"/>
</dbReference>
<dbReference type="InterPro" id="IPR036116">
    <property type="entry name" value="FN3_sf"/>
</dbReference>
<dbReference type="PROSITE" id="PS50853">
    <property type="entry name" value="FN3"/>
    <property type="match status" value="1"/>
</dbReference>
<dbReference type="InterPro" id="IPR003595">
    <property type="entry name" value="Tyr_Pase_cat"/>
</dbReference>
<dbReference type="InterPro" id="IPR050348">
    <property type="entry name" value="Protein-Tyr_Phosphatase"/>
</dbReference>
<feature type="region of interest" description="Disordered" evidence="14">
    <location>
        <begin position="515"/>
        <end position="593"/>
    </location>
</feature>
<reference evidence="20" key="3">
    <citation type="submission" date="2025-09" db="UniProtKB">
        <authorList>
            <consortium name="Ensembl"/>
        </authorList>
    </citation>
    <scope>IDENTIFICATION</scope>
</reference>
<dbReference type="InterPro" id="IPR001148">
    <property type="entry name" value="CA_dom"/>
</dbReference>
<feature type="domain" description="Tyrosine specific protein phosphatases" evidence="17">
    <location>
        <begin position="1223"/>
        <end position="1297"/>
    </location>
</feature>
<keyword evidence="21" id="KW-1185">Reference proteome</keyword>
<keyword evidence="10 15" id="KW-0472">Membrane</keyword>
<evidence type="ECO:0000256" key="7">
    <source>
        <dbReference type="ARBA" id="ARBA00022801"/>
    </source>
</evidence>
<feature type="domain" description="Alpha-carbonic anhydrase" evidence="19">
    <location>
        <begin position="58"/>
        <end position="301"/>
    </location>
</feature>
<dbReference type="InterPro" id="IPR003961">
    <property type="entry name" value="FN3_dom"/>
</dbReference>
<keyword evidence="5" id="KW-0732">Signal</keyword>
<dbReference type="CDD" id="cd17670">
    <property type="entry name" value="R-PTP-G-2"/>
    <property type="match status" value="1"/>
</dbReference>
<dbReference type="GO" id="GO:0005886">
    <property type="term" value="C:plasma membrane"/>
    <property type="evidence" value="ECO:0007669"/>
    <property type="project" value="UniProtKB-ARBA"/>
</dbReference>